<name>A0ACC3YZL0_COLTU</name>
<organism evidence="1 2">
    <name type="scientific">Colletotrichum truncatum</name>
    <name type="common">Anthracnose fungus</name>
    <name type="synonym">Colletotrichum capsici</name>
    <dbReference type="NCBI Taxonomy" id="5467"/>
    <lineage>
        <taxon>Eukaryota</taxon>
        <taxon>Fungi</taxon>
        <taxon>Dikarya</taxon>
        <taxon>Ascomycota</taxon>
        <taxon>Pezizomycotina</taxon>
        <taxon>Sordariomycetes</taxon>
        <taxon>Hypocreomycetidae</taxon>
        <taxon>Glomerellales</taxon>
        <taxon>Glomerellaceae</taxon>
        <taxon>Colletotrichum</taxon>
        <taxon>Colletotrichum truncatum species complex</taxon>
    </lineage>
</organism>
<keyword evidence="2" id="KW-1185">Reference proteome</keyword>
<gene>
    <name evidence="1" type="ORF">CTRU02_209212</name>
</gene>
<proteinExistence type="predicted"/>
<dbReference type="Proteomes" id="UP000805649">
    <property type="component" value="Unassembled WGS sequence"/>
</dbReference>
<reference evidence="1 2" key="1">
    <citation type="journal article" date="2020" name="Phytopathology">
        <title>Genome Sequence Resources of Colletotrichum truncatum, C. plurivorum, C. musicola, and C. sojae: Four Species Pathogenic to Soybean (Glycine max).</title>
        <authorList>
            <person name="Rogerio F."/>
            <person name="Boufleur T.R."/>
            <person name="Ciampi-Guillardi M."/>
            <person name="Sukno S.A."/>
            <person name="Thon M.R."/>
            <person name="Massola Junior N.S."/>
            <person name="Baroncelli R."/>
        </authorList>
    </citation>
    <scope>NUCLEOTIDE SEQUENCE [LARGE SCALE GENOMIC DNA]</scope>
    <source>
        <strain evidence="1 2">CMES1059</strain>
    </source>
</reference>
<dbReference type="EMBL" id="VUJX02000005">
    <property type="protein sequence ID" value="KAL0936996.1"/>
    <property type="molecule type" value="Genomic_DNA"/>
</dbReference>
<accession>A0ACC3YZL0</accession>
<sequence length="370" mass="41978">MSGYNDANARAPFHPLDPFNWTLNTSLENIPRYLFRVSDPNSSGMTTQTEAVSPAALKSSKQETDLYQMERKKAADLLNDHLQWQCADQKQEYPCNLLSWTSSPLAAFQYCLFRHKALGQQQKLSDIKILMVDTAQFDRGSHVFARDLQVLEYFHRFHKSSDGYSLESLYNIRAKGTFYLGEYLSQGRLALDPEKSCQVSMEELIARGLFNVHPGLGDEAFWNGWPTRVNMLRNKMGSNLPQITIGQVQAAIDVGKGFKKFELEAAFMILGISPYDLRGSSSTILQVLQQNYSMQKIQSNAFSANLMFDMDSGRLLEVQRWQELHDYIRGKPAINISEMQQRAEQADVEEGVGDLAARFTNLWARTEASA</sequence>
<comment type="caution">
    <text evidence="1">The sequence shown here is derived from an EMBL/GenBank/DDBJ whole genome shotgun (WGS) entry which is preliminary data.</text>
</comment>
<protein>
    <submittedName>
        <fullName evidence="1">Uncharacterized protein</fullName>
    </submittedName>
</protein>
<evidence type="ECO:0000313" key="2">
    <source>
        <dbReference type="Proteomes" id="UP000805649"/>
    </source>
</evidence>
<evidence type="ECO:0000313" key="1">
    <source>
        <dbReference type="EMBL" id="KAL0936996.1"/>
    </source>
</evidence>